<feature type="binding site" evidence="16">
    <location>
        <position position="77"/>
    </location>
    <ligand>
        <name>Ca(2+)</name>
        <dbReference type="ChEBI" id="CHEBI:29108"/>
        <label>1</label>
    </ligand>
</feature>
<evidence type="ECO:0000256" key="17">
    <source>
        <dbReference type="PIRSR" id="PIRSR600823-4"/>
    </source>
</evidence>
<dbReference type="InterPro" id="IPR002016">
    <property type="entry name" value="Haem_peroxidase"/>
</dbReference>
<evidence type="ECO:0000256" key="2">
    <source>
        <dbReference type="ARBA" id="ARBA00002322"/>
    </source>
</evidence>
<keyword evidence="13" id="KW-0325">Glycoprotein</keyword>
<feature type="binding site" evidence="16">
    <location>
        <position position="197"/>
    </location>
    <ligand>
        <name>Ca(2+)</name>
        <dbReference type="ChEBI" id="CHEBI:29108"/>
        <label>2</label>
    </ligand>
</feature>
<feature type="active site" description="Proton acceptor" evidence="14">
    <location>
        <position position="73"/>
    </location>
</feature>
<evidence type="ECO:0000256" key="8">
    <source>
        <dbReference type="ARBA" id="ARBA00022729"/>
    </source>
</evidence>
<sequence>MAQFRILLLAAILMFSGVVVDAYGPGDNGYVGLRDDYYGTSCKDVETVIKKAVQAELAKNLKHAAGVLRMHFHDCFVEGCDASVLLDGPGTEKTAHVNEKLAGYEVIDAAKAAVEEVCPGVVSCADILAYAARDSTVELNGTAWAVQGGRKDGTVSLASRAEAELPPPEFEVSQLIDSFARRGLSVRQMVVLSGSHTVGVGHCDKFVSRLYNFNSTFFTDPTIDPAYATELKNICPQHTFNTTIEVFMDVITPTSAGVFEANYYKTLQEHKGLFTSDQSLFDDTRTKATVTSLLNNERFQKEFGKAMRAMGRVGVKTEGQIRTNCRAVNTY</sequence>
<comment type="cofactor">
    <cofactor evidence="16 19">
        <name>heme b</name>
        <dbReference type="ChEBI" id="CHEBI:60344"/>
    </cofactor>
    <text evidence="16 19">Binds 1 heme b (iron(II)-protoporphyrin IX) group per subunit.</text>
</comment>
<gene>
    <name evidence="21" type="ORF">AXG93_2712s1030</name>
</gene>
<dbReference type="Pfam" id="PF00141">
    <property type="entry name" value="peroxidase"/>
    <property type="match status" value="1"/>
</dbReference>
<feature type="binding site" evidence="16">
    <location>
        <position position="74"/>
    </location>
    <ligand>
        <name>Ca(2+)</name>
        <dbReference type="ChEBI" id="CHEBI:29108"/>
        <label>1</label>
    </ligand>
</feature>
<evidence type="ECO:0000256" key="16">
    <source>
        <dbReference type="PIRSR" id="PIRSR600823-3"/>
    </source>
</evidence>
<dbReference type="GO" id="GO:0046872">
    <property type="term" value="F:metal ion binding"/>
    <property type="evidence" value="ECO:0007669"/>
    <property type="project" value="UniProtKB-UniRule"/>
</dbReference>
<dbReference type="GO" id="GO:0140825">
    <property type="term" value="F:lactoperoxidase activity"/>
    <property type="evidence" value="ECO:0007669"/>
    <property type="project" value="UniProtKB-EC"/>
</dbReference>
<evidence type="ECO:0000313" key="21">
    <source>
        <dbReference type="EMBL" id="OAE21334.1"/>
    </source>
</evidence>
<feature type="site" description="Transition state stabilizer" evidence="17">
    <location>
        <position position="69"/>
    </location>
</feature>
<feature type="binding site" evidence="16">
    <location>
        <position position="92"/>
    </location>
    <ligand>
        <name>Ca(2+)</name>
        <dbReference type="ChEBI" id="CHEBI:29108"/>
        <label>1</label>
    </ligand>
</feature>
<evidence type="ECO:0000256" key="14">
    <source>
        <dbReference type="PIRSR" id="PIRSR600823-1"/>
    </source>
</evidence>
<accession>A0A176VK78</accession>
<comment type="cofactor">
    <cofactor evidence="16 19">
        <name>Ca(2+)</name>
        <dbReference type="ChEBI" id="CHEBI:29108"/>
    </cofactor>
    <text evidence="16 19">Binds 2 calcium ions per subunit.</text>
</comment>
<dbReference type="PROSITE" id="PS50873">
    <property type="entry name" value="PEROXIDASE_4"/>
    <property type="match status" value="1"/>
</dbReference>
<dbReference type="AlphaFoldDB" id="A0A176VK78"/>
<feature type="binding site" evidence="15">
    <location>
        <position position="166"/>
    </location>
    <ligand>
        <name>substrate</name>
    </ligand>
</feature>
<evidence type="ECO:0000256" key="11">
    <source>
        <dbReference type="ARBA" id="ARBA00023004"/>
    </source>
</evidence>
<feature type="binding site" evidence="16">
    <location>
        <position position="79"/>
    </location>
    <ligand>
        <name>Ca(2+)</name>
        <dbReference type="ChEBI" id="CHEBI:29108"/>
        <label>1</label>
    </ligand>
</feature>
<dbReference type="InterPro" id="IPR010255">
    <property type="entry name" value="Haem_peroxidase_sf"/>
</dbReference>
<evidence type="ECO:0000313" key="22">
    <source>
        <dbReference type="Proteomes" id="UP000077202"/>
    </source>
</evidence>
<evidence type="ECO:0000256" key="5">
    <source>
        <dbReference type="ARBA" id="ARBA00022559"/>
    </source>
</evidence>
<feature type="disulfide bond" evidence="18">
    <location>
        <begin position="203"/>
        <end position="235"/>
    </location>
</feature>
<evidence type="ECO:0000256" key="18">
    <source>
        <dbReference type="PIRSR" id="PIRSR600823-5"/>
    </source>
</evidence>
<dbReference type="GO" id="GO:0020037">
    <property type="term" value="F:heme binding"/>
    <property type="evidence" value="ECO:0007669"/>
    <property type="project" value="UniProtKB-UniRule"/>
</dbReference>
<keyword evidence="19" id="KW-0376">Hydrogen peroxide</keyword>
<evidence type="ECO:0000256" key="1">
    <source>
        <dbReference type="ARBA" id="ARBA00000189"/>
    </source>
</evidence>
<dbReference type="EMBL" id="LVLJ01003474">
    <property type="protein sequence ID" value="OAE21334.1"/>
    <property type="molecule type" value="Genomic_DNA"/>
</dbReference>
<feature type="binding site" description="axial binding residue" evidence="16">
    <location>
        <position position="196"/>
    </location>
    <ligand>
        <name>heme b</name>
        <dbReference type="ChEBI" id="CHEBI:60344"/>
    </ligand>
    <ligandPart>
        <name>Fe</name>
        <dbReference type="ChEBI" id="CHEBI:18248"/>
    </ligandPart>
</feature>
<evidence type="ECO:0000256" key="3">
    <source>
        <dbReference type="ARBA" id="ARBA00004613"/>
    </source>
</evidence>
<name>A0A176VK78_MARPO</name>
<evidence type="ECO:0000256" key="13">
    <source>
        <dbReference type="ARBA" id="ARBA00023180"/>
    </source>
</evidence>
<feature type="binding site" evidence="16">
    <location>
        <position position="249"/>
    </location>
    <ligand>
        <name>Ca(2+)</name>
        <dbReference type="ChEBI" id="CHEBI:29108"/>
        <label>2</label>
    </ligand>
</feature>
<keyword evidence="6 19" id="KW-0349">Heme</keyword>
<keyword evidence="22" id="KW-1185">Reference proteome</keyword>
<feature type="domain" description="Plant heme peroxidase family profile" evidence="20">
    <location>
        <begin position="32"/>
        <end position="329"/>
    </location>
</feature>
<dbReference type="PRINTS" id="PR00461">
    <property type="entry name" value="PLPEROXIDASE"/>
</dbReference>
<dbReference type="Gene3D" id="1.10.420.10">
    <property type="entry name" value="Peroxidase, domain 2"/>
    <property type="match status" value="1"/>
</dbReference>
<dbReference type="PROSITE" id="PS00436">
    <property type="entry name" value="PEROXIDASE_2"/>
    <property type="match status" value="1"/>
</dbReference>
<reference evidence="21" key="1">
    <citation type="submission" date="2016-03" db="EMBL/GenBank/DDBJ databases">
        <title>Mechanisms controlling the formation of the plant cell surface in tip-growing cells are functionally conserved among land plants.</title>
        <authorList>
            <person name="Honkanen S."/>
            <person name="Jones V.A."/>
            <person name="Morieri G."/>
            <person name="Champion C."/>
            <person name="Hetherington A.J."/>
            <person name="Kelly S."/>
            <person name="Saint-Marcoux D."/>
            <person name="Proust H."/>
            <person name="Prescott H."/>
            <person name="Dolan L."/>
        </authorList>
    </citation>
    <scope>NUCLEOTIDE SEQUENCE [LARGE SCALE GENOMIC DNA]</scope>
    <source>
        <tissue evidence="21">Whole gametophyte</tissue>
    </source>
</reference>
<dbReference type="Gene3D" id="1.10.520.10">
    <property type="match status" value="1"/>
</dbReference>
<feature type="chain" id="PRO_5007948682" description="Peroxidase" evidence="19">
    <location>
        <begin position="23"/>
        <end position="331"/>
    </location>
</feature>
<keyword evidence="5 19" id="KW-0575">Peroxidase</keyword>
<feature type="disulfide bond" evidence="18">
    <location>
        <begin position="124"/>
        <end position="325"/>
    </location>
</feature>
<feature type="binding site" evidence="16">
    <location>
        <position position="252"/>
    </location>
    <ligand>
        <name>Ca(2+)</name>
        <dbReference type="ChEBI" id="CHEBI:29108"/>
        <label>2</label>
    </ligand>
</feature>
<feature type="disulfide bond" evidence="18">
    <location>
        <begin position="42"/>
        <end position="118"/>
    </location>
</feature>
<dbReference type="PANTHER" id="PTHR31517:SF51">
    <property type="entry name" value="PEROXIDASE 55"/>
    <property type="match status" value="1"/>
</dbReference>
<evidence type="ECO:0000259" key="20">
    <source>
        <dbReference type="PROSITE" id="PS50873"/>
    </source>
</evidence>
<dbReference type="SUPFAM" id="SSF48113">
    <property type="entry name" value="Heme-dependent peroxidases"/>
    <property type="match status" value="1"/>
</dbReference>
<dbReference type="InterPro" id="IPR000823">
    <property type="entry name" value="Peroxidase_pln"/>
</dbReference>
<dbReference type="CDD" id="cd00693">
    <property type="entry name" value="secretory_peroxidase"/>
    <property type="match status" value="1"/>
</dbReference>
<protein>
    <recommendedName>
        <fullName evidence="19">Peroxidase</fullName>
        <ecNumber evidence="19">1.11.1.7</ecNumber>
    </recommendedName>
</protein>
<keyword evidence="10 19" id="KW-0560">Oxidoreductase</keyword>
<comment type="catalytic activity">
    <reaction evidence="1 19">
        <text>2 a phenolic donor + H2O2 = 2 a phenolic radical donor + 2 H2O</text>
        <dbReference type="Rhea" id="RHEA:56136"/>
        <dbReference type="ChEBI" id="CHEBI:15377"/>
        <dbReference type="ChEBI" id="CHEBI:16240"/>
        <dbReference type="ChEBI" id="CHEBI:139520"/>
        <dbReference type="ChEBI" id="CHEBI:139521"/>
        <dbReference type="EC" id="1.11.1.7"/>
    </reaction>
</comment>
<comment type="similarity">
    <text evidence="19">Belongs to the peroxidase family. Classical plant (class III) peroxidase subfamily.</text>
</comment>
<comment type="function">
    <text evidence="2">Removal of H(2)O(2), oxidation of toxic reductants, biosynthesis and degradation of lignin, suberization, auxin catabolism, response to environmental stresses such as wounding, pathogen attack and oxidative stress. These functions might be dependent on each isozyme/isoform in each plant tissue.</text>
</comment>
<feature type="binding site" evidence="16">
    <location>
        <position position="81"/>
    </location>
    <ligand>
        <name>Ca(2+)</name>
        <dbReference type="ChEBI" id="CHEBI:29108"/>
        <label>1</label>
    </ligand>
</feature>
<dbReference type="FunFam" id="1.10.420.10:FF:000001">
    <property type="entry name" value="Peroxidase"/>
    <property type="match status" value="1"/>
</dbReference>
<dbReference type="FunFam" id="1.10.520.10:FF:000006">
    <property type="entry name" value="Peroxidase"/>
    <property type="match status" value="1"/>
</dbReference>
<dbReference type="GO" id="GO:0005576">
    <property type="term" value="C:extracellular region"/>
    <property type="evidence" value="ECO:0007669"/>
    <property type="project" value="UniProtKB-SubCell"/>
</dbReference>
<evidence type="ECO:0000256" key="6">
    <source>
        <dbReference type="ARBA" id="ARBA00022617"/>
    </source>
</evidence>
<dbReference type="PRINTS" id="PR00458">
    <property type="entry name" value="PEROXIDASE"/>
</dbReference>
<evidence type="ECO:0000256" key="15">
    <source>
        <dbReference type="PIRSR" id="PIRSR600823-2"/>
    </source>
</evidence>
<comment type="subcellular location">
    <subcellularLocation>
        <location evidence="3 19">Secreted</location>
    </subcellularLocation>
</comment>
<dbReference type="InterPro" id="IPR019794">
    <property type="entry name" value="Peroxidases_AS"/>
</dbReference>
<evidence type="ECO:0000256" key="19">
    <source>
        <dbReference type="RuleBase" id="RU362060"/>
    </source>
</evidence>
<comment type="caution">
    <text evidence="21">The sequence shown here is derived from an EMBL/GenBank/DDBJ whole genome shotgun (WGS) entry which is preliminary data.</text>
</comment>
<dbReference type="GO" id="GO:0006979">
    <property type="term" value="P:response to oxidative stress"/>
    <property type="evidence" value="ECO:0007669"/>
    <property type="project" value="UniProtKB-UniRule"/>
</dbReference>
<evidence type="ECO:0000256" key="12">
    <source>
        <dbReference type="ARBA" id="ARBA00023157"/>
    </source>
</evidence>
<evidence type="ECO:0000256" key="4">
    <source>
        <dbReference type="ARBA" id="ARBA00022525"/>
    </source>
</evidence>
<keyword evidence="8 19" id="KW-0732">Signal</keyword>
<keyword evidence="11 16" id="KW-0408">Iron</keyword>
<keyword evidence="9 16" id="KW-0106">Calcium</keyword>
<dbReference type="GO" id="GO:0042744">
    <property type="term" value="P:hydrogen peroxide catabolic process"/>
    <property type="evidence" value="ECO:0007669"/>
    <property type="project" value="UniProtKB-KW"/>
</dbReference>
<feature type="signal peptide" evidence="19">
    <location>
        <begin position="1"/>
        <end position="22"/>
    </location>
</feature>
<keyword evidence="12 18" id="KW-1015">Disulfide bond</keyword>
<dbReference type="InterPro" id="IPR033905">
    <property type="entry name" value="Secretory_peroxidase"/>
</dbReference>
<proteinExistence type="inferred from homology"/>
<evidence type="ECO:0000256" key="10">
    <source>
        <dbReference type="ARBA" id="ARBA00023002"/>
    </source>
</evidence>
<dbReference type="EC" id="1.11.1.7" evidence="19"/>
<keyword evidence="7 16" id="KW-0479">Metal-binding</keyword>
<feature type="binding site" evidence="16">
    <location>
        <position position="83"/>
    </location>
    <ligand>
        <name>Ca(2+)</name>
        <dbReference type="ChEBI" id="CHEBI:29108"/>
        <label>1</label>
    </ligand>
</feature>
<feature type="disulfide bond" evidence="18">
    <location>
        <begin position="75"/>
        <end position="80"/>
    </location>
</feature>
<dbReference type="Proteomes" id="UP000077202">
    <property type="component" value="Unassembled WGS sequence"/>
</dbReference>
<evidence type="ECO:0000256" key="7">
    <source>
        <dbReference type="ARBA" id="ARBA00022723"/>
    </source>
</evidence>
<evidence type="ECO:0000256" key="9">
    <source>
        <dbReference type="ARBA" id="ARBA00022837"/>
    </source>
</evidence>
<keyword evidence="4 19" id="KW-0964">Secreted</keyword>
<organism evidence="21 22">
    <name type="scientific">Marchantia polymorpha subsp. ruderalis</name>
    <dbReference type="NCBI Taxonomy" id="1480154"/>
    <lineage>
        <taxon>Eukaryota</taxon>
        <taxon>Viridiplantae</taxon>
        <taxon>Streptophyta</taxon>
        <taxon>Embryophyta</taxon>
        <taxon>Marchantiophyta</taxon>
        <taxon>Marchantiopsida</taxon>
        <taxon>Marchantiidae</taxon>
        <taxon>Marchantiales</taxon>
        <taxon>Marchantiaceae</taxon>
        <taxon>Marchantia</taxon>
    </lineage>
</organism>
<dbReference type="PANTHER" id="PTHR31517">
    <property type="match status" value="1"/>
</dbReference>